<keyword evidence="5" id="KW-1185">Reference proteome</keyword>
<comment type="caution">
    <text evidence="4">The sequence shown here is derived from an EMBL/GenBank/DDBJ whole genome shotgun (WGS) entry which is preliminary data.</text>
</comment>
<keyword evidence="2" id="KW-0472">Membrane</keyword>
<feature type="region of interest" description="Disordered" evidence="1">
    <location>
        <begin position="68"/>
        <end position="88"/>
    </location>
</feature>
<name>A0A9X5BDU4_9FIRM</name>
<keyword evidence="2" id="KW-0812">Transmembrane</keyword>
<dbReference type="AlphaFoldDB" id="A0A9X5BDU4"/>
<protein>
    <recommendedName>
        <fullName evidence="3">GH29D-like beta-sandwich domain-containing protein</fullName>
    </recommendedName>
</protein>
<keyword evidence="2" id="KW-1133">Transmembrane helix</keyword>
<evidence type="ECO:0000313" key="5">
    <source>
        <dbReference type="Proteomes" id="UP001154420"/>
    </source>
</evidence>
<dbReference type="EMBL" id="QZDT01000006">
    <property type="protein sequence ID" value="NBJ92146.1"/>
    <property type="molecule type" value="Genomic_DNA"/>
</dbReference>
<dbReference type="SUPFAM" id="SSF48452">
    <property type="entry name" value="TPR-like"/>
    <property type="match status" value="1"/>
</dbReference>
<dbReference type="Pfam" id="PF13290">
    <property type="entry name" value="CHB_HEX_C_1"/>
    <property type="match status" value="1"/>
</dbReference>
<dbReference type="Pfam" id="PF13287">
    <property type="entry name" value="Fn3_assoc"/>
    <property type="match status" value="1"/>
</dbReference>
<evidence type="ECO:0000313" key="4">
    <source>
        <dbReference type="EMBL" id="NBJ92146.1"/>
    </source>
</evidence>
<organism evidence="4 5">
    <name type="scientific">Parablautia muri</name>
    <dbReference type="NCBI Taxonomy" id="2320879"/>
    <lineage>
        <taxon>Bacteria</taxon>
        <taxon>Bacillati</taxon>
        <taxon>Bacillota</taxon>
        <taxon>Clostridia</taxon>
        <taxon>Lachnospirales</taxon>
        <taxon>Lachnospiraceae</taxon>
        <taxon>Parablautia</taxon>
    </lineage>
</organism>
<evidence type="ECO:0000259" key="3">
    <source>
        <dbReference type="Pfam" id="PF13290"/>
    </source>
</evidence>
<dbReference type="Proteomes" id="UP001154420">
    <property type="component" value="Unassembled WGS sequence"/>
</dbReference>
<dbReference type="OrthoDB" id="9802197at2"/>
<dbReference type="RefSeq" id="WP_160559215.1">
    <property type="nucleotide sequence ID" value="NZ_QZDT01000006.1"/>
</dbReference>
<accession>A0A9X5BDU4</accession>
<dbReference type="Gene3D" id="1.25.40.10">
    <property type="entry name" value="Tetratricopeptide repeat domain"/>
    <property type="match status" value="1"/>
</dbReference>
<feature type="compositionally biased region" description="Basic and acidic residues" evidence="1">
    <location>
        <begin position="78"/>
        <end position="88"/>
    </location>
</feature>
<dbReference type="InterPro" id="IPR059177">
    <property type="entry name" value="GH29D-like_dom"/>
</dbReference>
<dbReference type="InterPro" id="IPR011990">
    <property type="entry name" value="TPR-like_helical_dom_sf"/>
</dbReference>
<feature type="domain" description="GH29D-like beta-sandwich" evidence="3">
    <location>
        <begin position="339"/>
        <end position="404"/>
    </location>
</feature>
<dbReference type="InterPro" id="IPR026876">
    <property type="entry name" value="Fn3_assoc_repeat"/>
</dbReference>
<proteinExistence type="predicted"/>
<evidence type="ECO:0000256" key="1">
    <source>
        <dbReference type="SAM" id="MobiDB-lite"/>
    </source>
</evidence>
<gene>
    <name evidence="4" type="ORF">D5281_05965</name>
</gene>
<feature type="transmembrane region" description="Helical" evidence="2">
    <location>
        <begin position="109"/>
        <end position="131"/>
    </location>
</feature>
<evidence type="ECO:0000256" key="2">
    <source>
        <dbReference type="SAM" id="Phobius"/>
    </source>
</evidence>
<sequence length="511" mass="57583">MRCYNCGCEMAEGHLYCEKCGAEIQMVPDFEPEIENSITEVLSTVAEEIEGTASVKETVDDDDTIHQNDAMHQSDSVPQKDKQDENDRDLQKNKLSQIFFEKEQRKGRFALSLISFIVITLAAVFVTVALYHRFSANYQIEQARASALRGDYEEAIAFLEKARMLEGDSFEIVLLEAGYYDQIGEKQKAVDVLIKSIRNRHLTFEDEERAYENIIAIFDEEERYEDIAKLLSFCENADIVNHFQKYLAFAPEFGYASGNYDEVILLKMSANTAGKIYYTLDGSNPDEKSDVYTAPLFLESGEYQVAAVFVNDYGVKSDVVRSWYMINLTAPDPPEVFLASGDYDVPTMIEVGGTETGTVYYTMDGSNPGKDSLQYTGPITMPLGRSNFKFVTISEEGVSSEVVSRSFDFTLKTDVTVGKAIDNVVQALYARKVLTDLQGHSTEIKGKYVFQYDTIVEIPNLGYYYVLSEYVDGDNGVRTKTERMYAVEVYTGAPNRLIYDENGQMGLISLQ</sequence>
<reference evidence="4" key="1">
    <citation type="submission" date="2018-09" db="EMBL/GenBank/DDBJ databases">
        <title>Murine metabolic-syndrome-specific gut microbial biobank.</title>
        <authorList>
            <person name="Liu C."/>
        </authorList>
    </citation>
    <scope>NUCLEOTIDE SEQUENCE</scope>
    <source>
        <strain evidence="4">D42-62</strain>
    </source>
</reference>